<evidence type="ECO:0000256" key="3">
    <source>
        <dbReference type="SAM" id="MobiDB-lite"/>
    </source>
</evidence>
<dbReference type="GO" id="GO:0008840">
    <property type="term" value="F:4-hydroxy-tetrahydrodipicolinate synthase activity"/>
    <property type="evidence" value="ECO:0007669"/>
    <property type="project" value="UniProtKB-EC"/>
</dbReference>
<dbReference type="PANTHER" id="PTHR12128:SF66">
    <property type="entry name" value="4-HYDROXY-2-OXOGLUTARATE ALDOLASE, MITOCHONDRIAL"/>
    <property type="match status" value="1"/>
</dbReference>
<keyword evidence="2 4" id="KW-0456">Lyase</keyword>
<dbReference type="HOGENOM" id="CLU_798980_0_0_5"/>
<dbReference type="SUPFAM" id="SSF51569">
    <property type="entry name" value="Aldolase"/>
    <property type="match status" value="1"/>
</dbReference>
<evidence type="ECO:0000256" key="2">
    <source>
        <dbReference type="ARBA" id="ARBA00023239"/>
    </source>
</evidence>
<dbReference type="EMBL" id="APVH01000069">
    <property type="protein sequence ID" value="EPX75705.1"/>
    <property type="molecule type" value="Genomic_DNA"/>
</dbReference>
<comment type="similarity">
    <text evidence="1">Belongs to the DapA family.</text>
</comment>
<dbReference type="InterPro" id="IPR002220">
    <property type="entry name" value="DapA-like"/>
</dbReference>
<dbReference type="PANTHER" id="PTHR12128">
    <property type="entry name" value="DIHYDRODIPICOLINATE SYNTHASE"/>
    <property type="match status" value="1"/>
</dbReference>
<sequence length="347" mass="37320">MPGIFRPGELGQLRHKVLLEHPHAVHVPAERKTRVRGGAGRPTLYEHRAKTLLEMLDALRNGRRGAAGRTPLIVGVGALTTDLAEDLARDAREAGSDGLLLAPMSYQPLTDEEVFRHFEAVAAAGGLPLCIYNNPGTTKFTFSPDLIARLAEPPNVIAVKMPLAADGDYAGELQRLRAMTPADFAIGYSGDWGAKDALLAGGACWYSVVAGLLPEPALALTRAAQAGHTAREVAGIAALPSVNRHAILTPYRRPKMPPLERTVAGPMRRSSHTAQPYRPSVGVGHSRVLKRQLSLTVSTMSQFEPVRAALKRPGDVSRPNGSGGLGEPWSSSRLRTPMAIRRSRDWS</sequence>
<comment type="caution">
    <text evidence="4">The sequence shown here is derived from an EMBL/GenBank/DDBJ whole genome shotgun (WGS) entry which is preliminary data.</text>
</comment>
<protein>
    <submittedName>
        <fullName evidence="4">Dihydrodipicolinate synthase</fullName>
        <ecNumber evidence="4">4.3.3.7</ecNumber>
    </submittedName>
</protein>
<evidence type="ECO:0000313" key="4">
    <source>
        <dbReference type="EMBL" id="EPX75705.1"/>
    </source>
</evidence>
<dbReference type="Proteomes" id="UP000015347">
    <property type="component" value="Unassembled WGS sequence"/>
</dbReference>
<dbReference type="CDD" id="cd00408">
    <property type="entry name" value="DHDPS-like"/>
    <property type="match status" value="1"/>
</dbReference>
<feature type="region of interest" description="Disordered" evidence="3">
    <location>
        <begin position="311"/>
        <end position="347"/>
    </location>
</feature>
<organism evidence="4 5">
    <name type="scientific">Salipiger mucosus DSM 16094</name>
    <dbReference type="NCBI Taxonomy" id="1123237"/>
    <lineage>
        <taxon>Bacteria</taxon>
        <taxon>Pseudomonadati</taxon>
        <taxon>Pseudomonadota</taxon>
        <taxon>Alphaproteobacteria</taxon>
        <taxon>Rhodobacterales</taxon>
        <taxon>Roseobacteraceae</taxon>
        <taxon>Salipiger</taxon>
    </lineage>
</organism>
<evidence type="ECO:0000256" key="1">
    <source>
        <dbReference type="ARBA" id="ARBA00007592"/>
    </source>
</evidence>
<dbReference type="Pfam" id="PF00701">
    <property type="entry name" value="DHDPS"/>
    <property type="match status" value="1"/>
</dbReference>
<evidence type="ECO:0000313" key="5">
    <source>
        <dbReference type="Proteomes" id="UP000015347"/>
    </source>
</evidence>
<keyword evidence="5" id="KW-1185">Reference proteome</keyword>
<name>S9RC69_9RHOB</name>
<dbReference type="GO" id="GO:0005829">
    <property type="term" value="C:cytosol"/>
    <property type="evidence" value="ECO:0007669"/>
    <property type="project" value="TreeGrafter"/>
</dbReference>
<dbReference type="AlphaFoldDB" id="S9RC69"/>
<reference evidence="5" key="1">
    <citation type="journal article" date="2014" name="Stand. Genomic Sci.">
        <title>Genome sequence of the exopolysaccharide-producing Salipiger mucosus type strain (DSM 16094(T)), a moderately halophilic member of the Roseobacter clade.</title>
        <authorList>
            <person name="Riedel T."/>
            <person name="Spring S."/>
            <person name="Fiebig A."/>
            <person name="Petersen J."/>
            <person name="Kyrpides N.C."/>
            <person name="Goker M."/>
            <person name="Klenk H.P."/>
        </authorList>
    </citation>
    <scope>NUCLEOTIDE SEQUENCE [LARGE SCALE GENOMIC DNA]</scope>
    <source>
        <strain evidence="5">DSM 16094</strain>
    </source>
</reference>
<gene>
    <name evidence="4" type="ORF">Salmuc_01170</name>
</gene>
<dbReference type="InterPro" id="IPR013785">
    <property type="entry name" value="Aldolase_TIM"/>
</dbReference>
<dbReference type="SMART" id="SM01130">
    <property type="entry name" value="DHDPS"/>
    <property type="match status" value="1"/>
</dbReference>
<dbReference type="Gene3D" id="3.20.20.70">
    <property type="entry name" value="Aldolase class I"/>
    <property type="match status" value="1"/>
</dbReference>
<dbReference type="EC" id="4.3.3.7" evidence="4"/>
<proteinExistence type="inferred from homology"/>
<dbReference type="eggNOG" id="COG0329">
    <property type="taxonomic scope" value="Bacteria"/>
</dbReference>
<feature type="region of interest" description="Disordered" evidence="3">
    <location>
        <begin position="255"/>
        <end position="283"/>
    </location>
</feature>
<dbReference type="STRING" id="1123237.Salmuc_01170"/>
<accession>S9RC69</accession>